<comment type="similarity">
    <text evidence="1">Belongs to the acyl coenzyme A hydrolase family.</text>
</comment>
<evidence type="ECO:0000313" key="5">
    <source>
        <dbReference type="EMBL" id="GGC87762.1"/>
    </source>
</evidence>
<dbReference type="PROSITE" id="PS51770">
    <property type="entry name" value="HOTDOG_ACOT"/>
    <property type="match status" value="2"/>
</dbReference>
<dbReference type="Proteomes" id="UP000597761">
    <property type="component" value="Unassembled WGS sequence"/>
</dbReference>
<evidence type="ECO:0000259" key="4">
    <source>
        <dbReference type="PROSITE" id="PS51770"/>
    </source>
</evidence>
<feature type="domain" description="HotDog ACOT-type" evidence="4">
    <location>
        <begin position="4"/>
        <end position="116"/>
    </location>
</feature>
<accession>A0ABQ1NZ26</accession>
<evidence type="ECO:0000256" key="3">
    <source>
        <dbReference type="PROSITE-ProRule" id="PRU01106"/>
    </source>
</evidence>
<dbReference type="PANTHER" id="PTHR11049:SF16">
    <property type="entry name" value="PROTEIN VDLD"/>
    <property type="match status" value="1"/>
</dbReference>
<dbReference type="Gene3D" id="3.10.129.10">
    <property type="entry name" value="Hotdog Thioesterase"/>
    <property type="match status" value="2"/>
</dbReference>
<dbReference type="InterPro" id="IPR040170">
    <property type="entry name" value="Cytosol_ACT"/>
</dbReference>
<dbReference type="InterPro" id="IPR029069">
    <property type="entry name" value="HotDog_dom_sf"/>
</dbReference>
<dbReference type="Pfam" id="PF03061">
    <property type="entry name" value="4HBT"/>
    <property type="match status" value="2"/>
</dbReference>
<name>A0ABQ1NZ26_9MICC</name>
<reference evidence="6" key="1">
    <citation type="journal article" date="2019" name="Int. J. Syst. Evol. Microbiol.">
        <title>The Global Catalogue of Microorganisms (GCM) 10K type strain sequencing project: providing services to taxonomists for standard genome sequencing and annotation.</title>
        <authorList>
            <consortium name="The Broad Institute Genomics Platform"/>
            <consortium name="The Broad Institute Genome Sequencing Center for Infectious Disease"/>
            <person name="Wu L."/>
            <person name="Ma J."/>
        </authorList>
    </citation>
    <scope>NUCLEOTIDE SEQUENCE [LARGE SCALE GENOMIC DNA]</scope>
    <source>
        <strain evidence="6">CGMCC 1.15480</strain>
    </source>
</reference>
<feature type="domain" description="HotDog ACOT-type" evidence="4">
    <location>
        <begin position="163"/>
        <end position="275"/>
    </location>
</feature>
<organism evidence="5 6">
    <name type="scientific">Tersicoccus solisilvae</name>
    <dbReference type="NCBI Taxonomy" id="1882339"/>
    <lineage>
        <taxon>Bacteria</taxon>
        <taxon>Bacillati</taxon>
        <taxon>Actinomycetota</taxon>
        <taxon>Actinomycetes</taxon>
        <taxon>Micrococcales</taxon>
        <taxon>Micrococcaceae</taxon>
        <taxon>Tersicoccus</taxon>
    </lineage>
</organism>
<evidence type="ECO:0000256" key="2">
    <source>
        <dbReference type="ARBA" id="ARBA00022801"/>
    </source>
</evidence>
<keyword evidence="6" id="KW-1185">Reference proteome</keyword>
<dbReference type="InterPro" id="IPR006683">
    <property type="entry name" value="Thioestr_dom"/>
</dbReference>
<gene>
    <name evidence="5" type="ORF">GCM10011512_13400</name>
</gene>
<dbReference type="EMBL" id="BMJI01000005">
    <property type="protein sequence ID" value="GGC87762.1"/>
    <property type="molecule type" value="Genomic_DNA"/>
</dbReference>
<keyword evidence="2 3" id="KW-0378">Hydrolase</keyword>
<evidence type="ECO:0000256" key="1">
    <source>
        <dbReference type="ARBA" id="ARBA00010458"/>
    </source>
</evidence>
<dbReference type="PANTHER" id="PTHR11049">
    <property type="entry name" value="ACYL COENZYME A THIOESTER HYDROLASE"/>
    <property type="match status" value="1"/>
</dbReference>
<sequence length="324" mass="35096">MAGTQPEVTLRFMAAPTDAGLTGTVDGGRVLEWIDKSGYACAVGWAGTYCVTAYVGNIKFAQPVRIGDIVEVQSRLVYTGRSSMHIVTTVASGDPRTGDLTVATQCLSIFVAVGTDGRPTPVPTFTPVDDWEREQHEIARKRIDLRADIEASMADQVYSDAGTAPRTVLRFLAAPTDINWGGKVHGGTVMRWIDDAAHVVASGWHGGRTIAAYAGGVRFYRPLLIGDLVEVDARLVHTGTTSMHLSVHVRSGDPKTGELNLTTHCMIVFVALDEQNHKVAVRTWEPVSEEDAALDEHARYVIGVRERLRRQVPADPPASRAGAR</sequence>
<dbReference type="CDD" id="cd03442">
    <property type="entry name" value="BFIT_BACH"/>
    <property type="match status" value="2"/>
</dbReference>
<proteinExistence type="inferred from homology"/>
<protein>
    <submittedName>
        <fullName evidence="5">Acyl-CoA thioesterase</fullName>
    </submittedName>
</protein>
<evidence type="ECO:0000313" key="6">
    <source>
        <dbReference type="Proteomes" id="UP000597761"/>
    </source>
</evidence>
<dbReference type="InterPro" id="IPR033120">
    <property type="entry name" value="HOTDOG_ACOT"/>
</dbReference>
<comment type="caution">
    <text evidence="5">The sequence shown here is derived from an EMBL/GenBank/DDBJ whole genome shotgun (WGS) entry which is preliminary data.</text>
</comment>
<dbReference type="SUPFAM" id="SSF54637">
    <property type="entry name" value="Thioesterase/thiol ester dehydrase-isomerase"/>
    <property type="match status" value="2"/>
</dbReference>